<sequence>MNGGLEGFMSAEDERDDWDDREDFNVEVDDHAEDVLEVVTMEDMEDFFPTVYGITLSTSSRTTEVVRVSRIEDKVLACFPGKALTGRRVFHWASACSWCRYGLGVESRLCGGGTSRVRHEGGSCFLDFGCYDVVSAFGAGGSRPRLAEVHFCCGGRAVALEILCLECRGEVCRRWCCDGTCPSTSFDFWCCRSSWARTAADYGWRISPQCFEGFVEGLGEEGACSSTTFFGRCGRPRYARGRTRWTESSGLGSFGEDSAGRAGYQEQAAGPAYDREAVGGGSSGRGGSARRAGCAYYGSCLGEAHGSPCCNAGAEFQKLAGGDLGWCLSVVFGRLWWRWWRGLVWWQEELTTSAAQGSARAAGVLQQLHGESFARLGARLCGALYVHSGDCPWRADPCEDLPPNEGQDCRASSDAILELAGGWCAGGFDRWKAGGMQGTSPSPSRLWGAALPRWWIMLLAQELVVEEIPPYGSSRPQEGAGSLAQPWSALLNPTWASIRLQHLQETASWMEKRKKLAGGAKPKAGASEDGATGGSGDAKAKARPRRAPKEDVKKEEK</sequence>
<organism evidence="2 3">
    <name type="scientific">Polarella glacialis</name>
    <name type="common">Dinoflagellate</name>
    <dbReference type="NCBI Taxonomy" id="89957"/>
    <lineage>
        <taxon>Eukaryota</taxon>
        <taxon>Sar</taxon>
        <taxon>Alveolata</taxon>
        <taxon>Dinophyceae</taxon>
        <taxon>Suessiales</taxon>
        <taxon>Suessiaceae</taxon>
        <taxon>Polarella</taxon>
    </lineage>
</organism>
<gene>
    <name evidence="2" type="ORF">PGLA2088_LOCUS37338</name>
</gene>
<comment type="caution">
    <text evidence="2">The sequence shown here is derived from an EMBL/GenBank/DDBJ whole genome shotgun (WGS) entry which is preliminary data.</text>
</comment>
<evidence type="ECO:0000313" key="3">
    <source>
        <dbReference type="Proteomes" id="UP000626109"/>
    </source>
</evidence>
<proteinExistence type="predicted"/>
<dbReference type="EMBL" id="CAJNNW010032444">
    <property type="protein sequence ID" value="CAE8713093.1"/>
    <property type="molecule type" value="Genomic_DNA"/>
</dbReference>
<feature type="compositionally biased region" description="Basic and acidic residues" evidence="1">
    <location>
        <begin position="547"/>
        <end position="557"/>
    </location>
</feature>
<dbReference type="Proteomes" id="UP000626109">
    <property type="component" value="Unassembled WGS sequence"/>
</dbReference>
<name>A0A813KZK8_POLGL</name>
<evidence type="ECO:0000256" key="1">
    <source>
        <dbReference type="SAM" id="MobiDB-lite"/>
    </source>
</evidence>
<protein>
    <submittedName>
        <fullName evidence="2">Uncharacterized protein</fullName>
    </submittedName>
</protein>
<feature type="region of interest" description="Disordered" evidence="1">
    <location>
        <begin position="511"/>
        <end position="557"/>
    </location>
</feature>
<dbReference type="AlphaFoldDB" id="A0A813KZK8"/>
<evidence type="ECO:0000313" key="2">
    <source>
        <dbReference type="EMBL" id="CAE8713093.1"/>
    </source>
</evidence>
<reference evidence="2" key="1">
    <citation type="submission" date="2021-02" db="EMBL/GenBank/DDBJ databases">
        <authorList>
            <person name="Dougan E. K."/>
            <person name="Rhodes N."/>
            <person name="Thang M."/>
            <person name="Chan C."/>
        </authorList>
    </citation>
    <scope>NUCLEOTIDE SEQUENCE</scope>
</reference>
<accession>A0A813KZK8</accession>